<evidence type="ECO:0000313" key="4">
    <source>
        <dbReference type="Proteomes" id="UP001158067"/>
    </source>
</evidence>
<dbReference type="PANTHER" id="PTHR30093:SF2">
    <property type="entry name" value="TYPE II SECRETION SYSTEM PROTEIN H"/>
    <property type="match status" value="1"/>
</dbReference>
<proteinExistence type="predicted"/>
<comment type="caution">
    <text evidence="3">The sequence shown here is derived from an EMBL/GenBank/DDBJ whole genome shotgun (WGS) entry which is preliminary data.</text>
</comment>
<name>A0ABY1QMC7_9BACT</name>
<evidence type="ECO:0000313" key="3">
    <source>
        <dbReference type="EMBL" id="SMP73468.1"/>
    </source>
</evidence>
<keyword evidence="4" id="KW-1185">Reference proteome</keyword>
<feature type="region of interest" description="Disordered" evidence="1">
    <location>
        <begin position="65"/>
        <end position="88"/>
    </location>
</feature>
<dbReference type="InterPro" id="IPR011453">
    <property type="entry name" value="DUF1559"/>
</dbReference>
<dbReference type="NCBIfam" id="TIGR04294">
    <property type="entry name" value="pre_pil_HX9DG"/>
    <property type="match status" value="1"/>
</dbReference>
<dbReference type="InterPro" id="IPR027558">
    <property type="entry name" value="Pre_pil_HX9DG_C"/>
</dbReference>
<accession>A0ABY1QMC7</accession>
<reference evidence="3 4" key="1">
    <citation type="submission" date="2017-05" db="EMBL/GenBank/DDBJ databases">
        <authorList>
            <person name="Varghese N."/>
            <person name="Submissions S."/>
        </authorList>
    </citation>
    <scope>NUCLEOTIDE SEQUENCE [LARGE SCALE GENOMIC DNA]</scope>
    <source>
        <strain evidence="3 4">DSM 25457</strain>
    </source>
</reference>
<dbReference type="EMBL" id="FXUG01000016">
    <property type="protein sequence ID" value="SMP73468.1"/>
    <property type="molecule type" value="Genomic_DNA"/>
</dbReference>
<gene>
    <name evidence="3" type="ORF">SAMN06265222_116133</name>
</gene>
<organism evidence="3 4">
    <name type="scientific">Neorhodopirellula lusitana</name>
    <dbReference type="NCBI Taxonomy" id="445327"/>
    <lineage>
        <taxon>Bacteria</taxon>
        <taxon>Pseudomonadati</taxon>
        <taxon>Planctomycetota</taxon>
        <taxon>Planctomycetia</taxon>
        <taxon>Pirellulales</taxon>
        <taxon>Pirellulaceae</taxon>
        <taxon>Neorhodopirellula</taxon>
    </lineage>
</organism>
<feature type="domain" description="DUF1559" evidence="2">
    <location>
        <begin position="39"/>
        <end position="111"/>
    </location>
</feature>
<sequence>MARDDNNMDFMFDGLGPASCQNFADPERPRFYQPPSSVTVIGGGEGRGRRWADGRANFASFHTMAPPNKASCSSGGDGAQMMSTAGSRHQGGCHILMGDGAVKFVTDSIEAGNQTAGFADASGSIVRAPGTASPYGLWGSLGTRAMKETIEEEL</sequence>
<dbReference type="PANTHER" id="PTHR30093">
    <property type="entry name" value="GENERAL SECRETION PATHWAY PROTEIN G"/>
    <property type="match status" value="1"/>
</dbReference>
<protein>
    <submittedName>
        <fullName evidence="3">Prepilin-type processing-associated H-X9-DG domain-containing protein</fullName>
    </submittedName>
</protein>
<dbReference type="Pfam" id="PF07596">
    <property type="entry name" value="SBP_bac_10"/>
    <property type="match status" value="1"/>
</dbReference>
<dbReference type="Proteomes" id="UP001158067">
    <property type="component" value="Unassembled WGS sequence"/>
</dbReference>
<evidence type="ECO:0000259" key="2">
    <source>
        <dbReference type="Pfam" id="PF07596"/>
    </source>
</evidence>
<evidence type="ECO:0000256" key="1">
    <source>
        <dbReference type="SAM" id="MobiDB-lite"/>
    </source>
</evidence>